<evidence type="ECO:0000256" key="9">
    <source>
        <dbReference type="HAMAP-Rule" id="MF_01808"/>
    </source>
</evidence>
<evidence type="ECO:0000256" key="5">
    <source>
        <dbReference type="ARBA" id="ARBA00022908"/>
    </source>
</evidence>
<dbReference type="AlphaFoldDB" id="A0A8I0KTU8"/>
<dbReference type="InterPro" id="IPR002104">
    <property type="entry name" value="Integrase_catalytic"/>
</dbReference>
<evidence type="ECO:0000256" key="4">
    <source>
        <dbReference type="ARBA" id="ARBA00022829"/>
    </source>
</evidence>
<keyword evidence="7 9" id="KW-0233">DNA recombination</keyword>
<accession>A0A8I0KTU8</accession>
<dbReference type="Gene3D" id="1.10.150.130">
    <property type="match status" value="1"/>
</dbReference>
<sequence>MTQPVLLIDQFHAYLASVRGLSAHTRRAYRGDIEAFLRGAGEDDLDRYLSIDHARAWLADLARQGAAPASLARKMASLRTFAQWAAEHGYCERVFTARLRNPRVEAPLPRVLTIDEARQLLDRAEEEAREGDPVAMRDAACFTLLYDSGMRVSELTALPLSGLDTSARTARVFGKGAKERVVPYGPVSADALERWVARGRPELARPTSPDTIFLGIRGGALTSKVVRENLHRLAARAGVPDIAPHGLRHSMATHMVSAGADLRVVQELLGHSALTTTQRYTHVDASRLHAVFAQAHPRA</sequence>
<name>A0A8I0KTU8_9ACTO</name>
<dbReference type="Pfam" id="PF02899">
    <property type="entry name" value="Phage_int_SAM_1"/>
    <property type="match status" value="1"/>
</dbReference>
<keyword evidence="8 9" id="KW-0131">Cell cycle</keyword>
<dbReference type="PROSITE" id="PS51898">
    <property type="entry name" value="TYR_RECOMBINASE"/>
    <property type="match status" value="1"/>
</dbReference>
<dbReference type="GO" id="GO:0005737">
    <property type="term" value="C:cytoplasm"/>
    <property type="evidence" value="ECO:0007669"/>
    <property type="project" value="UniProtKB-SubCell"/>
</dbReference>
<keyword evidence="2 9" id="KW-0963">Cytoplasm</keyword>
<evidence type="ECO:0000256" key="1">
    <source>
        <dbReference type="ARBA" id="ARBA00004496"/>
    </source>
</evidence>
<dbReference type="InterPro" id="IPR011010">
    <property type="entry name" value="DNA_brk_join_enz"/>
</dbReference>
<proteinExistence type="inferred from homology"/>
<evidence type="ECO:0000313" key="12">
    <source>
        <dbReference type="EMBL" id="MBD3688988.1"/>
    </source>
</evidence>
<evidence type="ECO:0000256" key="3">
    <source>
        <dbReference type="ARBA" id="ARBA00022618"/>
    </source>
</evidence>
<keyword evidence="5 9" id="KW-0229">DNA integration</keyword>
<dbReference type="GO" id="GO:0007059">
    <property type="term" value="P:chromosome segregation"/>
    <property type="evidence" value="ECO:0007669"/>
    <property type="project" value="UniProtKB-UniRule"/>
</dbReference>
<dbReference type="Pfam" id="PF00589">
    <property type="entry name" value="Phage_integrase"/>
    <property type="match status" value="1"/>
</dbReference>
<protein>
    <recommendedName>
        <fullName evidence="9">Tyrosine recombinase XerC</fullName>
    </recommendedName>
</protein>
<keyword evidence="3 9" id="KW-0132">Cell division</keyword>
<feature type="active site" evidence="9">
    <location>
        <position position="245"/>
    </location>
</feature>
<dbReference type="InterPro" id="IPR004107">
    <property type="entry name" value="Integrase_SAM-like_N"/>
</dbReference>
<feature type="domain" description="Tyr recombinase" evidence="10">
    <location>
        <begin position="107"/>
        <end position="293"/>
    </location>
</feature>
<dbReference type="Proteomes" id="UP000627538">
    <property type="component" value="Unassembled WGS sequence"/>
</dbReference>
<evidence type="ECO:0000259" key="11">
    <source>
        <dbReference type="PROSITE" id="PS51900"/>
    </source>
</evidence>
<dbReference type="GO" id="GO:0003677">
    <property type="term" value="F:DNA binding"/>
    <property type="evidence" value="ECO:0007669"/>
    <property type="project" value="UniProtKB-UniRule"/>
</dbReference>
<dbReference type="GO" id="GO:0006313">
    <property type="term" value="P:DNA transposition"/>
    <property type="evidence" value="ECO:0007669"/>
    <property type="project" value="UniProtKB-UniRule"/>
</dbReference>
<gene>
    <name evidence="9" type="primary">xerC</name>
    <name evidence="12" type="ORF">H8R10_01905</name>
</gene>
<evidence type="ECO:0000256" key="8">
    <source>
        <dbReference type="ARBA" id="ARBA00023306"/>
    </source>
</evidence>
<feature type="active site" evidence="9">
    <location>
        <position position="248"/>
    </location>
</feature>
<reference evidence="12 13" key="1">
    <citation type="submission" date="2020-08" db="EMBL/GenBank/DDBJ databases">
        <title>Winkia gen. nov., sp. nov., isolated from faeces of the Anser albifrons in China.</title>
        <authorList>
            <person name="Liu Q."/>
        </authorList>
    </citation>
    <scope>NUCLEOTIDE SEQUENCE [LARGE SCALE GENOMIC DNA]</scope>
    <source>
        <strain evidence="12 13">C62</strain>
    </source>
</reference>
<feature type="active site" evidence="9">
    <location>
        <position position="175"/>
    </location>
</feature>
<dbReference type="InterPro" id="IPR044068">
    <property type="entry name" value="CB"/>
</dbReference>
<dbReference type="Gene3D" id="1.10.443.10">
    <property type="entry name" value="Intergrase catalytic core"/>
    <property type="match status" value="1"/>
</dbReference>
<dbReference type="InterPro" id="IPR010998">
    <property type="entry name" value="Integrase_recombinase_N"/>
</dbReference>
<evidence type="ECO:0000313" key="13">
    <source>
        <dbReference type="Proteomes" id="UP000627538"/>
    </source>
</evidence>
<comment type="subcellular location">
    <subcellularLocation>
        <location evidence="1 9">Cytoplasm</location>
    </subcellularLocation>
</comment>
<dbReference type="HAMAP" id="MF_01808">
    <property type="entry name" value="Recomb_XerC_XerD"/>
    <property type="match status" value="1"/>
</dbReference>
<dbReference type="CDD" id="cd00798">
    <property type="entry name" value="INT_XerDC_C"/>
    <property type="match status" value="1"/>
</dbReference>
<feature type="active site" evidence="9">
    <location>
        <position position="271"/>
    </location>
</feature>
<dbReference type="PROSITE" id="PS51900">
    <property type="entry name" value="CB"/>
    <property type="match status" value="1"/>
</dbReference>
<feature type="active site" description="O-(3'-phospho-DNA)-tyrosine intermediate" evidence="9">
    <location>
        <position position="280"/>
    </location>
</feature>
<dbReference type="InterPro" id="IPR050090">
    <property type="entry name" value="Tyrosine_recombinase_XerCD"/>
</dbReference>
<keyword evidence="4 9" id="KW-0159">Chromosome partition</keyword>
<dbReference type="InterPro" id="IPR013762">
    <property type="entry name" value="Integrase-like_cat_sf"/>
</dbReference>
<comment type="caution">
    <text evidence="12">The sequence shown here is derived from an EMBL/GenBank/DDBJ whole genome shotgun (WGS) entry which is preliminary data.</text>
</comment>
<dbReference type="GO" id="GO:0009037">
    <property type="term" value="F:tyrosine-based site-specific recombinase activity"/>
    <property type="evidence" value="ECO:0007669"/>
    <property type="project" value="UniProtKB-UniRule"/>
</dbReference>
<comment type="similarity">
    <text evidence="9">Belongs to the 'phage' integrase family. XerC subfamily.</text>
</comment>
<keyword evidence="13" id="KW-1185">Reference proteome</keyword>
<dbReference type="SUPFAM" id="SSF56349">
    <property type="entry name" value="DNA breaking-rejoining enzymes"/>
    <property type="match status" value="1"/>
</dbReference>
<keyword evidence="6 9" id="KW-0238">DNA-binding</keyword>
<feature type="active site" evidence="9">
    <location>
        <position position="151"/>
    </location>
</feature>
<comment type="function">
    <text evidence="9">Site-specific tyrosine recombinase, which acts by catalyzing the cutting and rejoining of the recombining DNA molecules. The XerC-XerD complex is essential to convert dimers of the bacterial chromosome into monomers to permit their segregation at cell division. It also contributes to the segregational stability of plasmids.</text>
</comment>
<evidence type="ECO:0000256" key="7">
    <source>
        <dbReference type="ARBA" id="ARBA00023172"/>
    </source>
</evidence>
<comment type="subunit">
    <text evidence="9">Forms a cyclic heterotetrameric complex composed of two molecules of XerC and two molecules of XerD.</text>
</comment>
<dbReference type="EMBL" id="JACRUO010000001">
    <property type="protein sequence ID" value="MBD3688988.1"/>
    <property type="molecule type" value="Genomic_DNA"/>
</dbReference>
<dbReference type="PANTHER" id="PTHR30349">
    <property type="entry name" value="PHAGE INTEGRASE-RELATED"/>
    <property type="match status" value="1"/>
</dbReference>
<evidence type="ECO:0000259" key="10">
    <source>
        <dbReference type="PROSITE" id="PS51898"/>
    </source>
</evidence>
<dbReference type="InterPro" id="IPR023009">
    <property type="entry name" value="Tyrosine_recombinase_XerC/XerD"/>
</dbReference>
<evidence type="ECO:0000256" key="6">
    <source>
        <dbReference type="ARBA" id="ARBA00023125"/>
    </source>
</evidence>
<dbReference type="GO" id="GO:0051301">
    <property type="term" value="P:cell division"/>
    <property type="evidence" value="ECO:0007669"/>
    <property type="project" value="UniProtKB-KW"/>
</dbReference>
<feature type="domain" description="Core-binding (CB)" evidence="11">
    <location>
        <begin position="2"/>
        <end position="86"/>
    </location>
</feature>
<evidence type="ECO:0000256" key="2">
    <source>
        <dbReference type="ARBA" id="ARBA00022490"/>
    </source>
</evidence>
<dbReference type="PANTHER" id="PTHR30349:SF77">
    <property type="entry name" value="TYROSINE RECOMBINASE XERC"/>
    <property type="match status" value="1"/>
</dbReference>
<organism evidence="12 13">
    <name type="scientific">Nanchangia anserum</name>
    <dbReference type="NCBI Taxonomy" id="2692125"/>
    <lineage>
        <taxon>Bacteria</taxon>
        <taxon>Bacillati</taxon>
        <taxon>Actinomycetota</taxon>
        <taxon>Actinomycetes</taxon>
        <taxon>Actinomycetales</taxon>
        <taxon>Actinomycetaceae</taxon>
        <taxon>Nanchangia</taxon>
    </lineage>
</organism>